<evidence type="ECO:0000313" key="4">
    <source>
        <dbReference type="EMBL" id="KRO03892.1"/>
    </source>
</evidence>
<dbReference type="STRING" id="616990.IV54_GL001960"/>
<feature type="domain" description="DUF2087" evidence="3">
    <location>
        <begin position="177"/>
        <end position="244"/>
    </location>
</feature>
<dbReference type="Gene3D" id="3.40.1440.10">
    <property type="entry name" value="GIY-YIG endonuclease"/>
    <property type="match status" value="1"/>
</dbReference>
<dbReference type="SUPFAM" id="SSF82771">
    <property type="entry name" value="GIY-YIG endonuclease"/>
    <property type="match status" value="1"/>
</dbReference>
<dbReference type="PATRIC" id="fig|616990.3.peg.2073"/>
<dbReference type="InterPro" id="IPR016032">
    <property type="entry name" value="Sig_transdc_resp-reg_C-effctor"/>
</dbReference>
<dbReference type="InterPro" id="IPR018656">
    <property type="entry name" value="DUF2087"/>
</dbReference>
<comment type="caution">
    <text evidence="4">The sequence shown here is derived from an EMBL/GenBank/DDBJ whole genome shotgun (WGS) entry which is preliminary data.</text>
</comment>
<sequence length="359" mass="41507">MNLVDLTVTEIKQGWHETAEAYICNTCEATFAKDQVFPEDDKFYPAATMIQRHLAASHPNAVADLIRTDNKYNTLTARQRDLLLAFAQGHKDATIAEKMGVAAATVRHQKFTFREKAKQAKLYLAIYEQVFNQPAPVEQLVTFPEQPGKKDARFTMTTAEYDELVTKYFTSVNPLTLTRWPRHQKAILAILKRVSQTLPMTQHLTEVELTAKLKPIYADFPLLRRYLVDYGFLKRTASGSEYWRNLDDKEQQMNRKEIIQNYKAAPTYYGVIQIKNNQNGKTFIDVARNLHNRWGYYQTNLNENFYHDTALQADWNALGADAFTYSVLWKADTADVDNLRQTLKDLKAKWLEKCQPAYN</sequence>
<keyword evidence="2" id="KW-0804">Transcription</keyword>
<dbReference type="InterPro" id="IPR035901">
    <property type="entry name" value="GIY-YIG_endonuc_sf"/>
</dbReference>
<dbReference type="Pfam" id="PF09860">
    <property type="entry name" value="DUF2087"/>
    <property type="match status" value="1"/>
</dbReference>
<dbReference type="RefSeq" id="WP_237756674.1">
    <property type="nucleotide sequence ID" value="NZ_JQCA01000051.1"/>
</dbReference>
<dbReference type="Proteomes" id="UP000051906">
    <property type="component" value="Unassembled WGS sequence"/>
</dbReference>
<protein>
    <submittedName>
        <fullName evidence="4">DNA-binding response regulator</fullName>
    </submittedName>
</protein>
<dbReference type="AlphaFoldDB" id="A0A0R2LQF6"/>
<dbReference type="SUPFAM" id="SSF46894">
    <property type="entry name" value="C-terminal effector domain of the bipartite response regulators"/>
    <property type="match status" value="1"/>
</dbReference>
<evidence type="ECO:0000259" key="3">
    <source>
        <dbReference type="Pfam" id="PF09860"/>
    </source>
</evidence>
<accession>A0A0R2LQF6</accession>
<dbReference type="GO" id="GO:0006355">
    <property type="term" value="P:regulation of DNA-templated transcription"/>
    <property type="evidence" value="ECO:0007669"/>
    <property type="project" value="InterPro"/>
</dbReference>
<keyword evidence="5" id="KW-1185">Reference proteome</keyword>
<dbReference type="InterPro" id="IPR036388">
    <property type="entry name" value="WH-like_DNA-bd_sf"/>
</dbReference>
<dbReference type="CDD" id="cd10451">
    <property type="entry name" value="GIY-YIG_LuxR_like"/>
    <property type="match status" value="1"/>
</dbReference>
<gene>
    <name evidence="4" type="ORF">IV54_GL001960</name>
</gene>
<evidence type="ECO:0000313" key="5">
    <source>
        <dbReference type="Proteomes" id="UP000051906"/>
    </source>
</evidence>
<organism evidence="4 5">
    <name type="scientific">Levilactobacillus paucivorans</name>
    <dbReference type="NCBI Taxonomy" id="616990"/>
    <lineage>
        <taxon>Bacteria</taxon>
        <taxon>Bacillati</taxon>
        <taxon>Bacillota</taxon>
        <taxon>Bacilli</taxon>
        <taxon>Lactobacillales</taxon>
        <taxon>Lactobacillaceae</taxon>
        <taxon>Levilactobacillus</taxon>
    </lineage>
</organism>
<keyword evidence="4" id="KW-0238">DNA-binding</keyword>
<proteinExistence type="predicted"/>
<dbReference type="GO" id="GO:0003677">
    <property type="term" value="F:DNA binding"/>
    <property type="evidence" value="ECO:0007669"/>
    <property type="project" value="UniProtKB-KW"/>
</dbReference>
<evidence type="ECO:0000256" key="1">
    <source>
        <dbReference type="ARBA" id="ARBA00023015"/>
    </source>
</evidence>
<reference evidence="4 5" key="1">
    <citation type="journal article" date="2015" name="Genome Announc.">
        <title>Expanding the biotechnology potential of lactobacilli through comparative genomics of 213 strains and associated genera.</title>
        <authorList>
            <person name="Sun Z."/>
            <person name="Harris H.M."/>
            <person name="McCann A."/>
            <person name="Guo C."/>
            <person name="Argimon S."/>
            <person name="Zhang W."/>
            <person name="Yang X."/>
            <person name="Jeffery I.B."/>
            <person name="Cooney J.C."/>
            <person name="Kagawa T.F."/>
            <person name="Liu W."/>
            <person name="Song Y."/>
            <person name="Salvetti E."/>
            <person name="Wrobel A."/>
            <person name="Rasinkangas P."/>
            <person name="Parkhill J."/>
            <person name="Rea M.C."/>
            <person name="O'Sullivan O."/>
            <person name="Ritari J."/>
            <person name="Douillard F.P."/>
            <person name="Paul Ross R."/>
            <person name="Yang R."/>
            <person name="Briner A.E."/>
            <person name="Felis G.E."/>
            <person name="de Vos W.M."/>
            <person name="Barrangou R."/>
            <person name="Klaenhammer T.R."/>
            <person name="Caufield P.W."/>
            <person name="Cui Y."/>
            <person name="Zhang H."/>
            <person name="O'Toole P.W."/>
        </authorList>
    </citation>
    <scope>NUCLEOTIDE SEQUENCE [LARGE SCALE GENOMIC DNA]</scope>
    <source>
        <strain evidence="4 5">DSM 22467</strain>
    </source>
</reference>
<dbReference type="Gene3D" id="1.10.10.10">
    <property type="entry name" value="Winged helix-like DNA-binding domain superfamily/Winged helix DNA-binding domain"/>
    <property type="match status" value="1"/>
</dbReference>
<keyword evidence="1" id="KW-0805">Transcription regulation</keyword>
<name>A0A0R2LQF6_9LACO</name>
<evidence type="ECO:0000256" key="2">
    <source>
        <dbReference type="ARBA" id="ARBA00023163"/>
    </source>
</evidence>
<dbReference type="EMBL" id="JQCA01000051">
    <property type="protein sequence ID" value="KRO03892.1"/>
    <property type="molecule type" value="Genomic_DNA"/>
</dbReference>